<evidence type="ECO:0000313" key="3">
    <source>
        <dbReference type="Proteomes" id="UP001159363"/>
    </source>
</evidence>
<evidence type="ECO:0000313" key="2">
    <source>
        <dbReference type="EMBL" id="KAJ8891755.1"/>
    </source>
</evidence>
<name>A0ABQ9I546_9NEOP</name>
<proteinExistence type="predicted"/>
<dbReference type="Proteomes" id="UP001159363">
    <property type="component" value="Chromosome 2"/>
</dbReference>
<feature type="region of interest" description="Disordered" evidence="1">
    <location>
        <begin position="49"/>
        <end position="70"/>
    </location>
</feature>
<sequence length="70" mass="7770">MASGNEIMPKTLANCFWHAYFAVVNKDDVASLPISRTAMSSFPSLVHPPSLNQAPAQNSNMPKYHHMIKQ</sequence>
<protein>
    <submittedName>
        <fullName evidence="2">Uncharacterized protein</fullName>
    </submittedName>
</protein>
<reference evidence="2 3" key="1">
    <citation type="submission" date="2023-02" db="EMBL/GenBank/DDBJ databases">
        <title>LHISI_Scaffold_Assembly.</title>
        <authorList>
            <person name="Stuart O.P."/>
            <person name="Cleave R."/>
            <person name="Magrath M.J.L."/>
            <person name="Mikheyev A.S."/>
        </authorList>
    </citation>
    <scope>NUCLEOTIDE SEQUENCE [LARGE SCALE GENOMIC DNA]</scope>
    <source>
        <strain evidence="2">Daus_M_001</strain>
        <tissue evidence="2">Leg muscle</tissue>
    </source>
</reference>
<feature type="compositionally biased region" description="Polar residues" evidence="1">
    <location>
        <begin position="50"/>
        <end position="61"/>
    </location>
</feature>
<keyword evidence="3" id="KW-1185">Reference proteome</keyword>
<gene>
    <name evidence="2" type="ORF">PR048_004308</name>
</gene>
<evidence type="ECO:0000256" key="1">
    <source>
        <dbReference type="SAM" id="MobiDB-lite"/>
    </source>
</evidence>
<dbReference type="EMBL" id="JARBHB010000002">
    <property type="protein sequence ID" value="KAJ8891755.1"/>
    <property type="molecule type" value="Genomic_DNA"/>
</dbReference>
<accession>A0ABQ9I546</accession>
<comment type="caution">
    <text evidence="2">The sequence shown here is derived from an EMBL/GenBank/DDBJ whole genome shotgun (WGS) entry which is preliminary data.</text>
</comment>
<organism evidence="2 3">
    <name type="scientific">Dryococelus australis</name>
    <dbReference type="NCBI Taxonomy" id="614101"/>
    <lineage>
        <taxon>Eukaryota</taxon>
        <taxon>Metazoa</taxon>
        <taxon>Ecdysozoa</taxon>
        <taxon>Arthropoda</taxon>
        <taxon>Hexapoda</taxon>
        <taxon>Insecta</taxon>
        <taxon>Pterygota</taxon>
        <taxon>Neoptera</taxon>
        <taxon>Polyneoptera</taxon>
        <taxon>Phasmatodea</taxon>
        <taxon>Verophasmatodea</taxon>
        <taxon>Anareolatae</taxon>
        <taxon>Phasmatidae</taxon>
        <taxon>Eurycanthinae</taxon>
        <taxon>Dryococelus</taxon>
    </lineage>
</organism>